<accession>A0A9N8MPD4</accession>
<dbReference type="AlphaFoldDB" id="A0A9N8MPD4"/>
<protein>
    <recommendedName>
        <fullName evidence="4">DUF1311 domain-containing protein</fullName>
    </recommendedName>
</protein>
<keyword evidence="1" id="KW-0732">Signal</keyword>
<organism evidence="2 3">
    <name type="scientific">Paraburkholderia domus</name>
    <dbReference type="NCBI Taxonomy" id="2793075"/>
    <lineage>
        <taxon>Bacteria</taxon>
        <taxon>Pseudomonadati</taxon>
        <taxon>Pseudomonadota</taxon>
        <taxon>Betaproteobacteria</taxon>
        <taxon>Burkholderiales</taxon>
        <taxon>Burkholderiaceae</taxon>
        <taxon>Paraburkholderia</taxon>
    </lineage>
</organism>
<keyword evidence="3" id="KW-1185">Reference proteome</keyword>
<evidence type="ECO:0000256" key="1">
    <source>
        <dbReference type="SAM" id="SignalP"/>
    </source>
</evidence>
<feature type="signal peptide" evidence="1">
    <location>
        <begin position="1"/>
        <end position="23"/>
    </location>
</feature>
<reference evidence="2" key="1">
    <citation type="submission" date="2021-02" db="EMBL/GenBank/DDBJ databases">
        <authorList>
            <person name="Vanwijnsberghe S."/>
        </authorList>
    </citation>
    <scope>NUCLEOTIDE SEQUENCE</scope>
    <source>
        <strain evidence="2">R-70211</strain>
    </source>
</reference>
<name>A0A9N8MPD4_9BURK</name>
<evidence type="ECO:0000313" key="3">
    <source>
        <dbReference type="Proteomes" id="UP000675121"/>
    </source>
</evidence>
<dbReference type="EMBL" id="CAJNAS010000005">
    <property type="protein sequence ID" value="CAE6881541.1"/>
    <property type="molecule type" value="Genomic_DNA"/>
</dbReference>
<comment type="caution">
    <text evidence="2">The sequence shown here is derived from an EMBL/GenBank/DDBJ whole genome shotgun (WGS) entry which is preliminary data.</text>
</comment>
<proteinExistence type="predicted"/>
<feature type="chain" id="PRO_5040218246" description="DUF1311 domain-containing protein" evidence="1">
    <location>
        <begin position="24"/>
        <end position="136"/>
    </location>
</feature>
<sequence>MMHLTKQLLAVIVLAITSNWALAKTAPECLKHLGGGFSDAQCFAGLQVDMVEENKLLYRKIRSKIPAGNRHAEVLDAYMAAQDDGVKFCELQRDAGAGWETNPDGSMYPALYQECVFDLRKVQNKFLTNLLTMANW</sequence>
<evidence type="ECO:0008006" key="4">
    <source>
        <dbReference type="Google" id="ProtNLM"/>
    </source>
</evidence>
<dbReference type="RefSeq" id="WP_201138966.1">
    <property type="nucleotide sequence ID" value="NZ_CAJNAS010000005.1"/>
</dbReference>
<gene>
    <name evidence="2" type="ORF">R70211_02147</name>
</gene>
<evidence type="ECO:0000313" key="2">
    <source>
        <dbReference type="EMBL" id="CAE6881541.1"/>
    </source>
</evidence>
<dbReference type="Proteomes" id="UP000675121">
    <property type="component" value="Unassembled WGS sequence"/>
</dbReference>